<dbReference type="RefSeq" id="WP_345494342.1">
    <property type="nucleotide sequence ID" value="NZ_BAABJM010000001.1"/>
</dbReference>
<sequence>MSDDEPFVAVGYMRADLSGETRQWDAKRMYALATRYGYDMALIVTHTESTPNRAAHLLDLVRRMNAAAVFLPTLEHLPASVVRTLLAEVDGVTTLRPQQTFQRYAIPEGT</sequence>
<reference evidence="2" key="1">
    <citation type="journal article" date="2019" name="Int. J. Syst. Evol. Microbiol.">
        <title>The Global Catalogue of Microorganisms (GCM) 10K type strain sequencing project: providing services to taxonomists for standard genome sequencing and annotation.</title>
        <authorList>
            <consortium name="The Broad Institute Genomics Platform"/>
            <consortium name="The Broad Institute Genome Sequencing Center for Infectious Disease"/>
            <person name="Wu L."/>
            <person name="Ma J."/>
        </authorList>
    </citation>
    <scope>NUCLEOTIDE SEQUENCE [LARGE SCALE GENOMIC DNA]</scope>
    <source>
        <strain evidence="2">JCM 18298</strain>
    </source>
</reference>
<comment type="caution">
    <text evidence="1">The sequence shown here is derived from an EMBL/GenBank/DDBJ whole genome shotgun (WGS) entry which is preliminary data.</text>
</comment>
<organism evidence="1 2">
    <name type="scientific">Nocardia callitridis</name>
    <dbReference type="NCBI Taxonomy" id="648753"/>
    <lineage>
        <taxon>Bacteria</taxon>
        <taxon>Bacillati</taxon>
        <taxon>Actinomycetota</taxon>
        <taxon>Actinomycetes</taxon>
        <taxon>Mycobacteriales</taxon>
        <taxon>Nocardiaceae</taxon>
        <taxon>Nocardia</taxon>
    </lineage>
</organism>
<name>A0ABP9K0V6_9NOCA</name>
<dbReference type="EMBL" id="BAABJM010000001">
    <property type="protein sequence ID" value="GAA5048032.1"/>
    <property type="molecule type" value="Genomic_DNA"/>
</dbReference>
<accession>A0ABP9K0V6</accession>
<proteinExistence type="predicted"/>
<evidence type="ECO:0000313" key="1">
    <source>
        <dbReference type="EMBL" id="GAA5048032.1"/>
    </source>
</evidence>
<gene>
    <name evidence="1" type="ORF">GCM10023318_15280</name>
</gene>
<evidence type="ECO:0000313" key="2">
    <source>
        <dbReference type="Proteomes" id="UP001500603"/>
    </source>
</evidence>
<keyword evidence="2" id="KW-1185">Reference proteome</keyword>
<evidence type="ECO:0008006" key="3">
    <source>
        <dbReference type="Google" id="ProtNLM"/>
    </source>
</evidence>
<protein>
    <recommendedName>
        <fullName evidence="3">Resolvase/invertase-type recombinase catalytic domain-containing protein</fullName>
    </recommendedName>
</protein>
<dbReference type="Proteomes" id="UP001500603">
    <property type="component" value="Unassembled WGS sequence"/>
</dbReference>